<feature type="transmembrane region" description="Helical" evidence="2">
    <location>
        <begin position="19"/>
        <end position="37"/>
    </location>
</feature>
<organism evidence="3 4">
    <name type="scientific">Pseudonocardia broussonetiae</name>
    <dbReference type="NCBI Taxonomy" id="2736640"/>
    <lineage>
        <taxon>Bacteria</taxon>
        <taxon>Bacillati</taxon>
        <taxon>Actinomycetota</taxon>
        <taxon>Actinomycetes</taxon>
        <taxon>Pseudonocardiales</taxon>
        <taxon>Pseudonocardiaceae</taxon>
        <taxon>Pseudonocardia</taxon>
    </lineage>
</organism>
<feature type="transmembrane region" description="Helical" evidence="2">
    <location>
        <begin position="76"/>
        <end position="96"/>
    </location>
</feature>
<sequence length="280" mass="28989">MLDNIGAALRDGLSLVARFVPQLLLFLVILLIGWLIAKGLRKATNAILERVGFDRAVERGGIGRMLSQSKYDASDLLALVVYYAILLITLQIAFSAFGPNPISDLLTQFVAFLPRIAVAIVIVVIAAAIAAAVKDLIGGALGGLSYGRILATVASVFIIGLGVIAALSQIGVAIAVTLPVLITVLATVGGILVVGVGGGLIAPMRQRWEHILNRAEQEAPRAAAQARTSTSGPTTASFSSEPPTEEMRPAAPVTQSAPTDHPGNGSGSFAPDPTTGRTPQ</sequence>
<gene>
    <name evidence="3" type="ORF">HOP40_01555</name>
</gene>
<dbReference type="Gene3D" id="1.10.287.1260">
    <property type="match status" value="1"/>
</dbReference>
<accession>A0A6M6JDX9</accession>
<dbReference type="InterPro" id="IPR008910">
    <property type="entry name" value="MSC_TM_helix"/>
</dbReference>
<keyword evidence="2" id="KW-1133">Transmembrane helix</keyword>
<evidence type="ECO:0000313" key="3">
    <source>
        <dbReference type="EMBL" id="QJY44681.1"/>
    </source>
</evidence>
<evidence type="ECO:0000256" key="1">
    <source>
        <dbReference type="SAM" id="MobiDB-lite"/>
    </source>
</evidence>
<keyword evidence="2" id="KW-0812">Transmembrane</keyword>
<protein>
    <submittedName>
        <fullName evidence="3">Uncharacterized protein</fullName>
    </submittedName>
</protein>
<dbReference type="AlphaFoldDB" id="A0A6M6JDX9"/>
<dbReference type="EMBL" id="CP053564">
    <property type="protein sequence ID" value="QJY44681.1"/>
    <property type="molecule type" value="Genomic_DNA"/>
</dbReference>
<keyword evidence="4" id="KW-1185">Reference proteome</keyword>
<dbReference type="Pfam" id="PF05552">
    <property type="entry name" value="MS_channel_1st_1"/>
    <property type="match status" value="2"/>
</dbReference>
<feature type="compositionally biased region" description="Polar residues" evidence="1">
    <location>
        <begin position="228"/>
        <end position="242"/>
    </location>
</feature>
<dbReference type="RefSeq" id="WP_172154056.1">
    <property type="nucleotide sequence ID" value="NZ_CP053564.1"/>
</dbReference>
<feature type="transmembrane region" description="Helical" evidence="2">
    <location>
        <begin position="116"/>
        <end position="137"/>
    </location>
</feature>
<keyword evidence="2" id="KW-0472">Membrane</keyword>
<reference evidence="3 4" key="1">
    <citation type="submission" date="2020-05" db="EMBL/GenBank/DDBJ databases">
        <authorList>
            <person name="Mo P."/>
        </authorList>
    </citation>
    <scope>NUCLEOTIDE SEQUENCE [LARGE SCALE GENOMIC DNA]</scope>
    <source>
        <strain evidence="3 4">Gen01</strain>
    </source>
</reference>
<evidence type="ECO:0000313" key="4">
    <source>
        <dbReference type="Proteomes" id="UP000505377"/>
    </source>
</evidence>
<proteinExistence type="predicted"/>
<feature type="transmembrane region" description="Helical" evidence="2">
    <location>
        <begin position="180"/>
        <end position="202"/>
    </location>
</feature>
<feature type="region of interest" description="Disordered" evidence="1">
    <location>
        <begin position="216"/>
        <end position="280"/>
    </location>
</feature>
<dbReference type="Proteomes" id="UP000505377">
    <property type="component" value="Chromosome"/>
</dbReference>
<name>A0A6M6JDX9_9PSEU</name>
<feature type="transmembrane region" description="Helical" evidence="2">
    <location>
        <begin position="149"/>
        <end position="174"/>
    </location>
</feature>
<dbReference type="KEGG" id="pbro:HOP40_01555"/>
<evidence type="ECO:0000256" key="2">
    <source>
        <dbReference type="SAM" id="Phobius"/>
    </source>
</evidence>